<dbReference type="GO" id="GO:0016020">
    <property type="term" value="C:membrane"/>
    <property type="evidence" value="ECO:0007669"/>
    <property type="project" value="UniProtKB-SubCell"/>
</dbReference>
<dbReference type="Pfam" id="PF03845">
    <property type="entry name" value="Spore_permease"/>
    <property type="match status" value="1"/>
</dbReference>
<evidence type="ECO:0000256" key="3">
    <source>
        <dbReference type="ARBA" id="ARBA00022448"/>
    </source>
</evidence>
<accession>A0A432LAW3</accession>
<evidence type="ECO:0000313" key="10">
    <source>
        <dbReference type="Proteomes" id="UP000287910"/>
    </source>
</evidence>
<organism evidence="9 10">
    <name type="scientific">Lysinibacillus antri</name>
    <dbReference type="NCBI Taxonomy" id="2498145"/>
    <lineage>
        <taxon>Bacteria</taxon>
        <taxon>Bacillati</taxon>
        <taxon>Bacillota</taxon>
        <taxon>Bacilli</taxon>
        <taxon>Bacillales</taxon>
        <taxon>Bacillaceae</taxon>
        <taxon>Lysinibacillus</taxon>
    </lineage>
</organism>
<dbReference type="AlphaFoldDB" id="A0A432LAW3"/>
<evidence type="ECO:0000256" key="8">
    <source>
        <dbReference type="SAM" id="Phobius"/>
    </source>
</evidence>
<protein>
    <submittedName>
        <fullName evidence="9">MFS transporter permease</fullName>
    </submittedName>
</protein>
<feature type="transmembrane region" description="Helical" evidence="8">
    <location>
        <begin position="140"/>
        <end position="159"/>
    </location>
</feature>
<dbReference type="Proteomes" id="UP000287910">
    <property type="component" value="Unassembled WGS sequence"/>
</dbReference>
<dbReference type="InterPro" id="IPR004761">
    <property type="entry name" value="Spore_GerAB"/>
</dbReference>
<comment type="subcellular location">
    <subcellularLocation>
        <location evidence="1">Membrane</location>
        <topology evidence="1">Multi-pass membrane protein</topology>
    </subcellularLocation>
</comment>
<evidence type="ECO:0000256" key="5">
    <source>
        <dbReference type="ARBA" id="ARBA00022692"/>
    </source>
</evidence>
<gene>
    <name evidence="9" type="ORF">EK386_12595</name>
</gene>
<evidence type="ECO:0000256" key="4">
    <source>
        <dbReference type="ARBA" id="ARBA00022544"/>
    </source>
</evidence>
<dbReference type="EMBL" id="RYYR01000016">
    <property type="protein sequence ID" value="RUL51315.1"/>
    <property type="molecule type" value="Genomic_DNA"/>
</dbReference>
<evidence type="ECO:0000256" key="6">
    <source>
        <dbReference type="ARBA" id="ARBA00022989"/>
    </source>
</evidence>
<dbReference type="PANTHER" id="PTHR34975:SF2">
    <property type="entry name" value="SPORE GERMINATION PROTEIN A2"/>
    <property type="match status" value="1"/>
</dbReference>
<evidence type="ECO:0000256" key="7">
    <source>
        <dbReference type="ARBA" id="ARBA00023136"/>
    </source>
</evidence>
<evidence type="ECO:0000313" key="9">
    <source>
        <dbReference type="EMBL" id="RUL51315.1"/>
    </source>
</evidence>
<feature type="transmembrane region" description="Helical" evidence="8">
    <location>
        <begin position="112"/>
        <end position="128"/>
    </location>
</feature>
<feature type="transmembrane region" description="Helical" evidence="8">
    <location>
        <begin position="338"/>
        <end position="358"/>
    </location>
</feature>
<dbReference type="RefSeq" id="WP_126659527.1">
    <property type="nucleotide sequence ID" value="NZ_RYYR01000016.1"/>
</dbReference>
<keyword evidence="4" id="KW-0309">Germination</keyword>
<feature type="transmembrane region" description="Helical" evidence="8">
    <location>
        <begin position="265"/>
        <end position="287"/>
    </location>
</feature>
<dbReference type="PANTHER" id="PTHR34975">
    <property type="entry name" value="SPORE GERMINATION PROTEIN A2"/>
    <property type="match status" value="1"/>
</dbReference>
<comment type="similarity">
    <text evidence="2">Belongs to the amino acid-polyamine-organocation (APC) superfamily. Spore germination protein (SGP) (TC 2.A.3.9) family.</text>
</comment>
<feature type="transmembrane region" description="Helical" evidence="8">
    <location>
        <begin position="214"/>
        <end position="235"/>
    </location>
</feature>
<comment type="caution">
    <text evidence="9">The sequence shown here is derived from an EMBL/GenBank/DDBJ whole genome shotgun (WGS) entry which is preliminary data.</text>
</comment>
<proteinExistence type="inferred from homology"/>
<feature type="transmembrane region" description="Helical" evidence="8">
    <location>
        <begin position="75"/>
        <end position="106"/>
    </location>
</feature>
<reference evidence="9 10" key="1">
    <citation type="submission" date="2018-12" db="EMBL/GenBank/DDBJ databases">
        <title>Lysinibacillus antri sp. nov., isolated from a cave soil.</title>
        <authorList>
            <person name="Narsing Rao M.P."/>
            <person name="Zhang H."/>
            <person name="Dong Z.-Y."/>
            <person name="Niu X.-K."/>
            <person name="Zhang K."/>
            <person name="Fang B.-Z."/>
            <person name="Kang Y.-Q."/>
            <person name="Xiao M."/>
            <person name="Li W.-J."/>
        </authorList>
    </citation>
    <scope>NUCLEOTIDE SEQUENCE [LARGE SCALE GENOMIC DNA]</scope>
    <source>
        <strain evidence="9 10">SYSU K30002</strain>
    </source>
</reference>
<dbReference type="GO" id="GO:0009847">
    <property type="term" value="P:spore germination"/>
    <property type="evidence" value="ECO:0007669"/>
    <property type="project" value="InterPro"/>
</dbReference>
<keyword evidence="10" id="KW-1185">Reference proteome</keyword>
<evidence type="ECO:0000256" key="1">
    <source>
        <dbReference type="ARBA" id="ARBA00004141"/>
    </source>
</evidence>
<name>A0A432LAW3_9BACI</name>
<keyword evidence="7 8" id="KW-0472">Membrane</keyword>
<evidence type="ECO:0000256" key="2">
    <source>
        <dbReference type="ARBA" id="ARBA00007998"/>
    </source>
</evidence>
<feature type="transmembrane region" description="Helical" evidence="8">
    <location>
        <begin position="34"/>
        <end position="54"/>
    </location>
</feature>
<keyword evidence="5 8" id="KW-0812">Transmembrane</keyword>
<keyword evidence="6 8" id="KW-1133">Transmembrane helix</keyword>
<keyword evidence="3" id="KW-0813">Transport</keyword>
<feature type="transmembrane region" description="Helical" evidence="8">
    <location>
        <begin position="179"/>
        <end position="202"/>
    </location>
</feature>
<feature type="transmembrane region" description="Helical" evidence="8">
    <location>
        <begin position="7"/>
        <end position="28"/>
    </location>
</feature>
<feature type="transmembrane region" description="Helical" evidence="8">
    <location>
        <begin position="308"/>
        <end position="326"/>
    </location>
</feature>
<sequence>MSRFYYYLILVNMVSNIIASVPVILLYFHKEGAISSMILSVVVGTIIITVYTRFFNNFPGMTLPELLQKTTAKWFYNPFIFLLGILWFIAGMITLITFSFLLIRYLTPETPITQISLVLTISVIFGCLMKTNRVLYTIEIILILTFPLIFYIYLAAYSSKNLRWDFVKDAVLYFNQLPSFYAFSASFFLFLGVANMFIFNRFFTIKQKFGLKQIVFIMVTSTFALSTTYFIPIGFNGFEHIKDFIYPWISTSDSIRMKYFIIERVLFIFLLFYLGIAFLSILIHWHVSIEFFKFVFHLEKIKWKGVKIGIFLPLPFFIGISTYFVKRLDEYQLVRLSGIFYNSLSILFPLMIILFLFIKRRMKYAKNNEQN</sequence>